<dbReference type="SUPFAM" id="SSF55811">
    <property type="entry name" value="Nudix"/>
    <property type="match status" value="1"/>
</dbReference>
<dbReference type="Gene3D" id="3.90.79.10">
    <property type="entry name" value="Nucleoside Triphosphate Pyrophosphohydrolase"/>
    <property type="match status" value="1"/>
</dbReference>
<dbReference type="RefSeq" id="WP_135501148.1">
    <property type="nucleotide sequence ID" value="NZ_JACHHE010000006.1"/>
</dbReference>
<name>A0A7W8FVK3_9BACL</name>
<keyword evidence="2 4" id="KW-0378">Hydrolase</keyword>
<organism evidence="4 5">
    <name type="scientific">Planococcus koreensis</name>
    <dbReference type="NCBI Taxonomy" id="112331"/>
    <lineage>
        <taxon>Bacteria</taxon>
        <taxon>Bacillati</taxon>
        <taxon>Bacillota</taxon>
        <taxon>Bacilli</taxon>
        <taxon>Bacillales</taxon>
        <taxon>Caryophanaceae</taxon>
        <taxon>Planococcus</taxon>
    </lineage>
</organism>
<dbReference type="OrthoDB" id="9804442at2"/>
<dbReference type="EMBL" id="JACHHE010000006">
    <property type="protein sequence ID" value="MBB5180952.1"/>
    <property type="molecule type" value="Genomic_DNA"/>
</dbReference>
<reference evidence="4 5" key="1">
    <citation type="submission" date="2020-08" db="EMBL/GenBank/DDBJ databases">
        <title>Genomic Encyclopedia of Type Strains, Phase IV (KMG-IV): sequencing the most valuable type-strain genomes for metagenomic binning, comparative biology and taxonomic classification.</title>
        <authorList>
            <person name="Goeker M."/>
        </authorList>
    </citation>
    <scope>NUCLEOTIDE SEQUENCE [LARGE SCALE GENOMIC DNA]</scope>
    <source>
        <strain evidence="4 5">DSM 15895</strain>
    </source>
</reference>
<dbReference type="AlphaFoldDB" id="A0A7W8FVK3"/>
<protein>
    <submittedName>
        <fullName evidence="4">8-oxo-dGTP diphosphatase</fullName>
        <ecNumber evidence="4">3.6.1.55</ecNumber>
    </submittedName>
</protein>
<dbReference type="EC" id="3.6.1.55" evidence="4"/>
<dbReference type="Proteomes" id="UP000525923">
    <property type="component" value="Unassembled WGS sequence"/>
</dbReference>
<evidence type="ECO:0000256" key="1">
    <source>
        <dbReference type="ARBA" id="ARBA00001946"/>
    </source>
</evidence>
<sequence>MNHTKNHGFQFLDFIFTKEEDLQFYSPLAGFFAVIKCDGRILIVYNKWRQQWELPAGKREGTETAKQCAVRELFEESGQFVENLEFTGLLKLKRVSNGKIKFNPVYTAAIEQLQPFIANDETTEIKLWDGVEEIGCFDEMDLKILDYITT</sequence>
<dbReference type="InterPro" id="IPR000086">
    <property type="entry name" value="NUDIX_hydrolase_dom"/>
</dbReference>
<dbReference type="PANTHER" id="PTHR43046:SF14">
    <property type="entry name" value="MUTT_NUDIX FAMILY PROTEIN"/>
    <property type="match status" value="1"/>
</dbReference>
<evidence type="ECO:0000256" key="2">
    <source>
        <dbReference type="ARBA" id="ARBA00022801"/>
    </source>
</evidence>
<dbReference type="PROSITE" id="PS00893">
    <property type="entry name" value="NUDIX_BOX"/>
    <property type="match status" value="1"/>
</dbReference>
<comment type="caution">
    <text evidence="4">The sequence shown here is derived from an EMBL/GenBank/DDBJ whole genome shotgun (WGS) entry which is preliminary data.</text>
</comment>
<keyword evidence="5" id="KW-1185">Reference proteome</keyword>
<evidence type="ECO:0000313" key="4">
    <source>
        <dbReference type="EMBL" id="MBB5180952.1"/>
    </source>
</evidence>
<dbReference type="PANTHER" id="PTHR43046">
    <property type="entry name" value="GDP-MANNOSE MANNOSYL HYDROLASE"/>
    <property type="match status" value="1"/>
</dbReference>
<dbReference type="PROSITE" id="PS51462">
    <property type="entry name" value="NUDIX"/>
    <property type="match status" value="1"/>
</dbReference>
<accession>A0A7W8FVK3</accession>
<evidence type="ECO:0000313" key="5">
    <source>
        <dbReference type="Proteomes" id="UP000525923"/>
    </source>
</evidence>
<dbReference type="InterPro" id="IPR015797">
    <property type="entry name" value="NUDIX_hydrolase-like_dom_sf"/>
</dbReference>
<comment type="cofactor">
    <cofactor evidence="1">
        <name>Mg(2+)</name>
        <dbReference type="ChEBI" id="CHEBI:18420"/>
    </cofactor>
</comment>
<evidence type="ECO:0000259" key="3">
    <source>
        <dbReference type="PROSITE" id="PS51462"/>
    </source>
</evidence>
<dbReference type="Pfam" id="PF00293">
    <property type="entry name" value="NUDIX"/>
    <property type="match status" value="1"/>
</dbReference>
<dbReference type="InterPro" id="IPR020084">
    <property type="entry name" value="NUDIX_hydrolase_CS"/>
</dbReference>
<feature type="domain" description="Nudix hydrolase" evidence="3">
    <location>
        <begin position="24"/>
        <end position="150"/>
    </location>
</feature>
<gene>
    <name evidence="4" type="ORF">HNQ44_002397</name>
</gene>
<proteinExistence type="predicted"/>
<dbReference type="GO" id="GO:0035539">
    <property type="term" value="F:8-oxo-7,8-dihydrodeoxyguanosine triphosphate pyrophosphatase activity"/>
    <property type="evidence" value="ECO:0007669"/>
    <property type="project" value="UniProtKB-EC"/>
</dbReference>